<proteinExistence type="inferred from homology"/>
<evidence type="ECO:0000313" key="7">
    <source>
        <dbReference type="Proteomes" id="UP000770717"/>
    </source>
</evidence>
<dbReference type="Proteomes" id="UP000770717">
    <property type="component" value="Unassembled WGS sequence"/>
</dbReference>
<comment type="cofactor">
    <cofactor evidence="1">
        <name>Zn(2+)</name>
        <dbReference type="ChEBI" id="CHEBI:29105"/>
    </cofactor>
</comment>
<dbReference type="EMBL" id="WNTK01000789">
    <property type="protein sequence ID" value="KAG9468656.1"/>
    <property type="molecule type" value="Genomic_DNA"/>
</dbReference>
<name>A0A8J6EGL3_ELECQ</name>
<dbReference type="PROSITE" id="PS51747">
    <property type="entry name" value="CYT_DCMP_DEAMINASES_2"/>
    <property type="match status" value="1"/>
</dbReference>
<evidence type="ECO:0000256" key="4">
    <source>
        <dbReference type="SAM" id="MobiDB-lite"/>
    </source>
</evidence>
<dbReference type="InterPro" id="IPR002125">
    <property type="entry name" value="CMP_dCMP_dom"/>
</dbReference>
<dbReference type="SUPFAM" id="SSF53927">
    <property type="entry name" value="Cytidine deaminase-like"/>
    <property type="match status" value="1"/>
</dbReference>
<dbReference type="GO" id="GO:0008033">
    <property type="term" value="P:tRNA processing"/>
    <property type="evidence" value="ECO:0007669"/>
    <property type="project" value="UniProtKB-KW"/>
</dbReference>
<dbReference type="PANTHER" id="PTHR11079:SF156">
    <property type="entry name" value="INACTIVE TRNA-SPECIFIC ADENOSINE DEAMINASE-LIKE PROTEIN 3-RELATED"/>
    <property type="match status" value="1"/>
</dbReference>
<dbReference type="GO" id="GO:0052717">
    <property type="term" value="F:tRNA-specific adenosine-34 deaminase activity"/>
    <property type="evidence" value="ECO:0007669"/>
    <property type="project" value="TreeGrafter"/>
</dbReference>
<accession>A0A8J6EGL3</accession>
<evidence type="ECO:0000256" key="2">
    <source>
        <dbReference type="ARBA" id="ARBA00022694"/>
    </source>
</evidence>
<dbReference type="GO" id="GO:0005634">
    <property type="term" value="C:nucleus"/>
    <property type="evidence" value="ECO:0007669"/>
    <property type="project" value="TreeGrafter"/>
</dbReference>
<dbReference type="InterPro" id="IPR016193">
    <property type="entry name" value="Cytidine_deaminase-like"/>
</dbReference>
<evidence type="ECO:0000259" key="5">
    <source>
        <dbReference type="PROSITE" id="PS51747"/>
    </source>
</evidence>
<evidence type="ECO:0000256" key="3">
    <source>
        <dbReference type="ARBA" id="ARBA00038160"/>
    </source>
</evidence>
<feature type="domain" description="CMP/dCMP-type deaminase" evidence="5">
    <location>
        <begin position="195"/>
        <end position="371"/>
    </location>
</feature>
<organism evidence="6 7">
    <name type="scientific">Eleutherodactylus coqui</name>
    <name type="common">Puerto Rican coqui</name>
    <dbReference type="NCBI Taxonomy" id="57060"/>
    <lineage>
        <taxon>Eukaryota</taxon>
        <taxon>Metazoa</taxon>
        <taxon>Chordata</taxon>
        <taxon>Craniata</taxon>
        <taxon>Vertebrata</taxon>
        <taxon>Euteleostomi</taxon>
        <taxon>Amphibia</taxon>
        <taxon>Batrachia</taxon>
        <taxon>Anura</taxon>
        <taxon>Neobatrachia</taxon>
        <taxon>Hyloidea</taxon>
        <taxon>Eleutherodactylidae</taxon>
        <taxon>Eleutherodactylinae</taxon>
        <taxon>Eleutherodactylus</taxon>
        <taxon>Eleutherodactylus</taxon>
    </lineage>
</organism>
<comment type="similarity">
    <text evidence="3">Belongs to the cytidine and deoxycytidylate deaminase family. ADAT3 subfamily.</text>
</comment>
<evidence type="ECO:0000313" key="6">
    <source>
        <dbReference type="EMBL" id="KAG9468656.1"/>
    </source>
</evidence>
<dbReference type="PANTHER" id="PTHR11079">
    <property type="entry name" value="CYTOSINE DEAMINASE FAMILY MEMBER"/>
    <property type="match status" value="1"/>
</dbReference>
<dbReference type="GO" id="GO:0005737">
    <property type="term" value="C:cytoplasm"/>
    <property type="evidence" value="ECO:0007669"/>
    <property type="project" value="TreeGrafter"/>
</dbReference>
<evidence type="ECO:0000256" key="1">
    <source>
        <dbReference type="ARBA" id="ARBA00001947"/>
    </source>
</evidence>
<dbReference type="OrthoDB" id="3180714at2759"/>
<dbReference type="Pfam" id="PF00383">
    <property type="entry name" value="dCMP_cyt_deam_1"/>
    <property type="match status" value="1"/>
</dbReference>
<dbReference type="AlphaFoldDB" id="A0A8J6EGL3"/>
<keyword evidence="2" id="KW-0819">tRNA processing</keyword>
<gene>
    <name evidence="6" type="ORF">GDO78_022255</name>
</gene>
<feature type="region of interest" description="Disordered" evidence="4">
    <location>
        <begin position="273"/>
        <end position="303"/>
    </location>
</feature>
<protein>
    <recommendedName>
        <fullName evidence="5">CMP/dCMP-type deaminase domain-containing protein</fullName>
    </recommendedName>
</protein>
<keyword evidence="7" id="KW-1185">Reference proteome</keyword>
<sequence>MAPPADDRKFSSWSLIPVLSLKEEQELKGYDSGHVIPPLSTFFAAPITDKKQISRLSQALYLQYPLSHTQRHLKRVRACQYNLEILLRPIMPEDRVTLLKNNVDPSKQNNGCPENSVGSKSEINLQVTDILQGGYINLNGLGKPFIVSVPSRAARNQKEQQVWGSIWPCTYHAKLKTPDKDEGNSKEGVSEQEKLRIGRNMHRALEAAQQNQSKGGKGVGAVVVDPESGKVLAIGTDHTIAKACPLLHACMVAIDLIAQQQGGGAYVGLSSVEEKDRERINEETGKRMEPKGDEREKRKHSKAKDGDAEIPYLCTGYEVYVTQEPCVMCSMALLHSRVSTVYYGCSSIGGALGTYYRLHCSSGLNHRFLAYRGVLEDECRRLVCGDEI</sequence>
<reference evidence="6" key="1">
    <citation type="thesis" date="2020" institute="ProQuest LLC" country="789 East Eisenhower Parkway, Ann Arbor, MI, USA">
        <title>Comparative Genomics and Chromosome Evolution.</title>
        <authorList>
            <person name="Mudd A.B."/>
        </authorList>
    </citation>
    <scope>NUCLEOTIDE SEQUENCE</scope>
    <source>
        <strain evidence="6">HN-11 Male</strain>
        <tissue evidence="6">Kidney and liver</tissue>
    </source>
</reference>
<dbReference type="Gene3D" id="3.40.140.10">
    <property type="entry name" value="Cytidine Deaminase, domain 2"/>
    <property type="match status" value="1"/>
</dbReference>
<comment type="caution">
    <text evidence="6">The sequence shown here is derived from an EMBL/GenBank/DDBJ whole genome shotgun (WGS) entry which is preliminary data.</text>
</comment>
<feature type="compositionally biased region" description="Basic and acidic residues" evidence="4">
    <location>
        <begin position="273"/>
        <end position="296"/>
    </location>
</feature>